<evidence type="ECO:0000256" key="2">
    <source>
        <dbReference type="ARBA" id="ARBA00022963"/>
    </source>
</evidence>
<keyword evidence="7" id="KW-1185">Reference proteome</keyword>
<feature type="active site" description="Nucleophile" evidence="4">
    <location>
        <position position="65"/>
    </location>
</feature>
<evidence type="ECO:0000313" key="7">
    <source>
        <dbReference type="Proteomes" id="UP000800093"/>
    </source>
</evidence>
<sequence length="341" mass="37875">MEVYRNEITQANPEQRQRGLRVLSLDGGGVRGLSSLHILQYLMKRIDSENPPKPCDYFDLIGGTSTGGLIAIMLGRLRMDIHECITAYKVISRRVFTPKRSKRNILGRGKDLWSLAGAFDSNALADEIARVVEACGLDRNAKLLEKEAHCKVFVCATRAEISTTVRLRNYRTAMTVDEVNCTIVEAARATSAASSFFAPIEIEGQKFVDGATGSNNPVDDVLDEVNTIWPGENSRLERFVSVGTGTPSLKAFGTNLKELASTLVAMAVDTERVAERFQKQDVRANGLSSNYFRFNVRRGLEDVGLEEHAKQGTIIAATNNYLDEYETREKVQEFVEASQRE</sequence>
<feature type="short sequence motif" description="GXGXXG" evidence="4">
    <location>
        <begin position="27"/>
        <end position="32"/>
    </location>
</feature>
<evidence type="ECO:0000259" key="5">
    <source>
        <dbReference type="PROSITE" id="PS51635"/>
    </source>
</evidence>
<dbReference type="CDD" id="cd07216">
    <property type="entry name" value="Pat17_PNPLA8_PNPLA9_like3"/>
    <property type="match status" value="1"/>
</dbReference>
<dbReference type="AlphaFoldDB" id="A0A9P4N517"/>
<dbReference type="GO" id="GO:0016020">
    <property type="term" value="C:membrane"/>
    <property type="evidence" value="ECO:0007669"/>
    <property type="project" value="TreeGrafter"/>
</dbReference>
<dbReference type="PROSITE" id="PS51635">
    <property type="entry name" value="PNPLA"/>
    <property type="match status" value="1"/>
</dbReference>
<feature type="short sequence motif" description="GXSXG" evidence="4">
    <location>
        <begin position="63"/>
        <end position="67"/>
    </location>
</feature>
<dbReference type="GO" id="GO:0046486">
    <property type="term" value="P:glycerolipid metabolic process"/>
    <property type="evidence" value="ECO:0007669"/>
    <property type="project" value="UniProtKB-ARBA"/>
</dbReference>
<dbReference type="Proteomes" id="UP000800093">
    <property type="component" value="Unassembled WGS sequence"/>
</dbReference>
<dbReference type="GO" id="GO:0019369">
    <property type="term" value="P:arachidonate metabolic process"/>
    <property type="evidence" value="ECO:0007669"/>
    <property type="project" value="TreeGrafter"/>
</dbReference>
<dbReference type="OrthoDB" id="6612291at2759"/>
<evidence type="ECO:0000256" key="4">
    <source>
        <dbReference type="PROSITE-ProRule" id="PRU01161"/>
    </source>
</evidence>
<dbReference type="GO" id="GO:0047499">
    <property type="term" value="F:calcium-independent phospholipase A2 activity"/>
    <property type="evidence" value="ECO:0007669"/>
    <property type="project" value="TreeGrafter"/>
</dbReference>
<dbReference type="InterPro" id="IPR016035">
    <property type="entry name" value="Acyl_Trfase/lysoPLipase"/>
</dbReference>
<dbReference type="EMBL" id="ML986598">
    <property type="protein sequence ID" value="KAF2266442.1"/>
    <property type="molecule type" value="Genomic_DNA"/>
</dbReference>
<dbReference type="Pfam" id="PF01734">
    <property type="entry name" value="Patatin"/>
    <property type="match status" value="1"/>
</dbReference>
<dbReference type="PANTHER" id="PTHR24185">
    <property type="entry name" value="CALCIUM-INDEPENDENT PHOSPHOLIPASE A2-GAMMA"/>
    <property type="match status" value="1"/>
</dbReference>
<evidence type="ECO:0000256" key="1">
    <source>
        <dbReference type="ARBA" id="ARBA00022801"/>
    </source>
</evidence>
<evidence type="ECO:0000256" key="3">
    <source>
        <dbReference type="ARBA" id="ARBA00023098"/>
    </source>
</evidence>
<gene>
    <name evidence="6" type="ORF">CC78DRAFT_513528</name>
</gene>
<comment type="caution">
    <text evidence="6">The sequence shown here is derived from an EMBL/GenBank/DDBJ whole genome shotgun (WGS) entry which is preliminary data.</text>
</comment>
<dbReference type="PANTHER" id="PTHR24185:SF1">
    <property type="entry name" value="CALCIUM-INDEPENDENT PHOSPHOLIPASE A2-GAMMA"/>
    <property type="match status" value="1"/>
</dbReference>
<accession>A0A9P4N517</accession>
<proteinExistence type="predicted"/>
<feature type="active site" description="Proton acceptor" evidence="4">
    <location>
        <position position="209"/>
    </location>
</feature>
<feature type="domain" description="PNPLA" evidence="5">
    <location>
        <begin position="23"/>
        <end position="222"/>
    </location>
</feature>
<keyword evidence="1 4" id="KW-0378">Hydrolase</keyword>
<dbReference type="Gene3D" id="3.40.1090.10">
    <property type="entry name" value="Cytosolic phospholipase A2 catalytic domain"/>
    <property type="match status" value="1"/>
</dbReference>
<dbReference type="GO" id="GO:0016042">
    <property type="term" value="P:lipid catabolic process"/>
    <property type="evidence" value="ECO:0007669"/>
    <property type="project" value="UniProtKB-UniRule"/>
</dbReference>
<organism evidence="6 7">
    <name type="scientific">Lojkania enalia</name>
    <dbReference type="NCBI Taxonomy" id="147567"/>
    <lineage>
        <taxon>Eukaryota</taxon>
        <taxon>Fungi</taxon>
        <taxon>Dikarya</taxon>
        <taxon>Ascomycota</taxon>
        <taxon>Pezizomycotina</taxon>
        <taxon>Dothideomycetes</taxon>
        <taxon>Pleosporomycetidae</taxon>
        <taxon>Pleosporales</taxon>
        <taxon>Pleosporales incertae sedis</taxon>
        <taxon>Lojkania</taxon>
    </lineage>
</organism>
<dbReference type="SUPFAM" id="SSF52151">
    <property type="entry name" value="FabD/lysophospholipase-like"/>
    <property type="match status" value="1"/>
</dbReference>
<reference evidence="7" key="1">
    <citation type="journal article" date="2020" name="Stud. Mycol.">
        <title>101 Dothideomycetes genomes: A test case for predicting lifestyles and emergence of pathogens.</title>
        <authorList>
            <person name="Haridas S."/>
            <person name="Albert R."/>
            <person name="Binder M."/>
            <person name="Bloem J."/>
            <person name="LaButti K."/>
            <person name="Salamov A."/>
            <person name="Andreopoulos B."/>
            <person name="Baker S."/>
            <person name="Barry K."/>
            <person name="Bills G."/>
            <person name="Bluhm B."/>
            <person name="Cannon C."/>
            <person name="Castanera R."/>
            <person name="Culley D."/>
            <person name="Daum C."/>
            <person name="Ezra D."/>
            <person name="Gonzalez J."/>
            <person name="Henrissat B."/>
            <person name="Kuo A."/>
            <person name="Liang C."/>
            <person name="Lipzen A."/>
            <person name="Lutzoni F."/>
            <person name="Magnuson J."/>
            <person name="Mondo S."/>
            <person name="Nolan M."/>
            <person name="Ohm R."/>
            <person name="Pangilinan J."/>
            <person name="Park H.-J."/>
            <person name="Ramirez L."/>
            <person name="Alfaro M."/>
            <person name="Sun H."/>
            <person name="Tritt A."/>
            <person name="Yoshinaga Y."/>
            <person name="Zwiers L.-H."/>
            <person name="Turgeon B."/>
            <person name="Goodwin S."/>
            <person name="Spatafora J."/>
            <person name="Crous P."/>
            <person name="Grigoriev I."/>
        </authorList>
    </citation>
    <scope>NUCLEOTIDE SEQUENCE [LARGE SCALE GENOMIC DNA]</scope>
    <source>
        <strain evidence="7">CBS 304.66</strain>
    </source>
</reference>
<protein>
    <submittedName>
        <fullName evidence="6">FabD/lysophospholipase-like protein</fullName>
    </submittedName>
</protein>
<keyword evidence="2 4" id="KW-0442">Lipid degradation</keyword>
<feature type="short sequence motif" description="DGA/G" evidence="4">
    <location>
        <begin position="209"/>
        <end position="211"/>
    </location>
</feature>
<evidence type="ECO:0000313" key="6">
    <source>
        <dbReference type="EMBL" id="KAF2266442.1"/>
    </source>
</evidence>
<keyword evidence="3 4" id="KW-0443">Lipid metabolism</keyword>
<dbReference type="InterPro" id="IPR002641">
    <property type="entry name" value="PNPLA_dom"/>
</dbReference>
<name>A0A9P4N517_9PLEO</name>